<dbReference type="Proteomes" id="UP001301958">
    <property type="component" value="Unassembled WGS sequence"/>
</dbReference>
<keyword evidence="3" id="KW-0732">Signal</keyword>
<reference evidence="5" key="2">
    <citation type="submission" date="2023-05" db="EMBL/GenBank/DDBJ databases">
        <authorList>
            <consortium name="Lawrence Berkeley National Laboratory"/>
            <person name="Steindorff A."/>
            <person name="Hensen N."/>
            <person name="Bonometti L."/>
            <person name="Westerberg I."/>
            <person name="Brannstrom I.O."/>
            <person name="Guillou S."/>
            <person name="Cros-Aarteil S."/>
            <person name="Calhoun S."/>
            <person name="Haridas S."/>
            <person name="Kuo A."/>
            <person name="Mondo S."/>
            <person name="Pangilinan J."/>
            <person name="Riley R."/>
            <person name="Labutti K."/>
            <person name="Andreopoulos B."/>
            <person name="Lipzen A."/>
            <person name="Chen C."/>
            <person name="Yanf M."/>
            <person name="Daum C."/>
            <person name="Ng V."/>
            <person name="Clum A."/>
            <person name="Ohm R."/>
            <person name="Martin F."/>
            <person name="Silar P."/>
            <person name="Natvig D."/>
            <person name="Lalanne C."/>
            <person name="Gautier V."/>
            <person name="Ament-Velasquez S.L."/>
            <person name="Kruys A."/>
            <person name="Hutchinson M.I."/>
            <person name="Powell A.J."/>
            <person name="Barry K."/>
            <person name="Miller A.N."/>
            <person name="Grigoriev I.V."/>
            <person name="Debuchy R."/>
            <person name="Gladieux P."/>
            <person name="Thoren M.H."/>
            <person name="Johannesson H."/>
        </authorList>
    </citation>
    <scope>NUCLEOTIDE SEQUENCE</scope>
    <source>
        <strain evidence="5">CBS 990.96</strain>
    </source>
</reference>
<name>A0AAN6YJM1_9PEZI</name>
<sequence length="397" mass="44318">MRFLSWVLLPLIASTTTAIPLNVGTTSFTDSAIDSGLALKGLNALALANAFTKFNLKNGCNPAKVKIRQEWRSISKPQRRKFIQAVKCISAKPSILPPGQVPASIHLYDDLVWAHALRTGAIHKSGYFLVFHRYYIQMFEDALEDCGYNSGLPYWEWGLDVDGPHLSPLFDGSDTSLGSDGEYIPDREPFTFIPLGHNESLTIAPGTGGGCVHTGPFNKNEFTVHLGPYIDQDNNALPTPDPTLPDNPRCLDRDLNSESIRRWTNFRNSTHYILSYDNVFDFQGNLDGDIRATQKPLQLHGGAHGAIGGIARDVRISPNEPAFWLTHANLDRVWWIWQHLDFENRQTVAFTRTWMDLPPSGNATVDDYIEIEPHAPARKVKDLMNTVGGSPLCYVYV</sequence>
<accession>A0AAN6YJM1</accession>
<evidence type="ECO:0000313" key="5">
    <source>
        <dbReference type="EMBL" id="KAK4220504.1"/>
    </source>
</evidence>
<dbReference type="GO" id="GO:0016491">
    <property type="term" value="F:oxidoreductase activity"/>
    <property type="evidence" value="ECO:0007669"/>
    <property type="project" value="UniProtKB-KW"/>
</dbReference>
<dbReference type="SUPFAM" id="SSF48056">
    <property type="entry name" value="Di-copper centre-containing domain"/>
    <property type="match status" value="1"/>
</dbReference>
<feature type="chain" id="PRO_5042864383" evidence="3">
    <location>
        <begin position="19"/>
        <end position="397"/>
    </location>
</feature>
<dbReference type="InterPro" id="IPR050316">
    <property type="entry name" value="Tyrosinase/Hemocyanin"/>
</dbReference>
<dbReference type="InterPro" id="IPR008922">
    <property type="entry name" value="Di-copper_centre_dom_sf"/>
</dbReference>
<feature type="domain" description="Tyrosinase copper-binding" evidence="4">
    <location>
        <begin position="108"/>
        <end position="339"/>
    </location>
</feature>
<evidence type="ECO:0000256" key="2">
    <source>
        <dbReference type="ARBA" id="ARBA00023002"/>
    </source>
</evidence>
<feature type="signal peptide" evidence="3">
    <location>
        <begin position="1"/>
        <end position="18"/>
    </location>
</feature>
<evidence type="ECO:0000259" key="4">
    <source>
        <dbReference type="Pfam" id="PF00264"/>
    </source>
</evidence>
<dbReference type="GO" id="GO:0046872">
    <property type="term" value="F:metal ion binding"/>
    <property type="evidence" value="ECO:0007669"/>
    <property type="project" value="UniProtKB-KW"/>
</dbReference>
<dbReference type="Pfam" id="PF00264">
    <property type="entry name" value="Tyrosinase"/>
    <property type="match status" value="1"/>
</dbReference>
<evidence type="ECO:0000256" key="3">
    <source>
        <dbReference type="SAM" id="SignalP"/>
    </source>
</evidence>
<dbReference type="InterPro" id="IPR002227">
    <property type="entry name" value="Tyrosinase_Cu-bd"/>
</dbReference>
<gene>
    <name evidence="5" type="ORF">QBC38DRAFT_194953</name>
</gene>
<dbReference type="PANTHER" id="PTHR11474">
    <property type="entry name" value="TYROSINASE FAMILY MEMBER"/>
    <property type="match status" value="1"/>
</dbReference>
<evidence type="ECO:0000256" key="1">
    <source>
        <dbReference type="ARBA" id="ARBA00022723"/>
    </source>
</evidence>
<dbReference type="Gene3D" id="1.10.1280.10">
    <property type="entry name" value="Di-copper center containing domain from catechol oxidase"/>
    <property type="match status" value="1"/>
</dbReference>
<keyword evidence="2" id="KW-0560">Oxidoreductase</keyword>
<comment type="caution">
    <text evidence="5">The sequence shown here is derived from an EMBL/GenBank/DDBJ whole genome shotgun (WGS) entry which is preliminary data.</text>
</comment>
<proteinExistence type="predicted"/>
<dbReference type="PRINTS" id="PR00092">
    <property type="entry name" value="TYROSINASE"/>
</dbReference>
<dbReference type="AlphaFoldDB" id="A0AAN6YJM1"/>
<dbReference type="EMBL" id="MU865748">
    <property type="protein sequence ID" value="KAK4220504.1"/>
    <property type="molecule type" value="Genomic_DNA"/>
</dbReference>
<reference evidence="5" key="1">
    <citation type="journal article" date="2023" name="Mol. Phylogenet. Evol.">
        <title>Genome-scale phylogeny and comparative genomics of the fungal order Sordariales.</title>
        <authorList>
            <person name="Hensen N."/>
            <person name="Bonometti L."/>
            <person name="Westerberg I."/>
            <person name="Brannstrom I.O."/>
            <person name="Guillou S."/>
            <person name="Cros-Aarteil S."/>
            <person name="Calhoun S."/>
            <person name="Haridas S."/>
            <person name="Kuo A."/>
            <person name="Mondo S."/>
            <person name="Pangilinan J."/>
            <person name="Riley R."/>
            <person name="LaButti K."/>
            <person name="Andreopoulos B."/>
            <person name="Lipzen A."/>
            <person name="Chen C."/>
            <person name="Yan M."/>
            <person name="Daum C."/>
            <person name="Ng V."/>
            <person name="Clum A."/>
            <person name="Steindorff A."/>
            <person name="Ohm R.A."/>
            <person name="Martin F."/>
            <person name="Silar P."/>
            <person name="Natvig D.O."/>
            <person name="Lalanne C."/>
            <person name="Gautier V."/>
            <person name="Ament-Velasquez S.L."/>
            <person name="Kruys A."/>
            <person name="Hutchinson M.I."/>
            <person name="Powell A.J."/>
            <person name="Barry K."/>
            <person name="Miller A.N."/>
            <person name="Grigoriev I.V."/>
            <person name="Debuchy R."/>
            <person name="Gladieux P."/>
            <person name="Hiltunen Thoren M."/>
            <person name="Johannesson H."/>
        </authorList>
    </citation>
    <scope>NUCLEOTIDE SEQUENCE</scope>
    <source>
        <strain evidence="5">CBS 990.96</strain>
    </source>
</reference>
<protein>
    <submittedName>
        <fullName evidence="5">Grixazone synthase</fullName>
    </submittedName>
</protein>
<evidence type="ECO:0000313" key="6">
    <source>
        <dbReference type="Proteomes" id="UP001301958"/>
    </source>
</evidence>
<organism evidence="5 6">
    <name type="scientific">Podospora fimiseda</name>
    <dbReference type="NCBI Taxonomy" id="252190"/>
    <lineage>
        <taxon>Eukaryota</taxon>
        <taxon>Fungi</taxon>
        <taxon>Dikarya</taxon>
        <taxon>Ascomycota</taxon>
        <taxon>Pezizomycotina</taxon>
        <taxon>Sordariomycetes</taxon>
        <taxon>Sordariomycetidae</taxon>
        <taxon>Sordariales</taxon>
        <taxon>Podosporaceae</taxon>
        <taxon>Podospora</taxon>
    </lineage>
</organism>
<keyword evidence="6" id="KW-1185">Reference proteome</keyword>
<dbReference type="PANTHER" id="PTHR11474:SF125">
    <property type="entry name" value="N-ACETYL-6-HYDROXYTRYPTOPHAN OXIDASE IVOB-RELATED"/>
    <property type="match status" value="1"/>
</dbReference>
<keyword evidence="1" id="KW-0479">Metal-binding</keyword>